<evidence type="ECO:0000313" key="4">
    <source>
        <dbReference type="EMBL" id="SMC06516.1"/>
    </source>
</evidence>
<dbReference type="Gene3D" id="3.60.21.10">
    <property type="match status" value="1"/>
</dbReference>
<sequence>MMVFVITPLLVAGLIFYSALIEPRWIQFTRYDIAIPNLPKSFDGFSILHLSDFHGRVGAFSFLKKMKITADIVAVTGDLFAWKTLPRSRIAHALDQLRAPEGVYFVSGNHDYRNGRLDVTPWNVGERLLDNRVIPLRRGEDTLWLAGIPDLVKGQPDWEKINAEIPQEAAAILLSHRPDAVLTPYASRFGLILSGHTHGGQVTVCGRFIPVRHTHVGKGYAWGKWIGPRGTVLITSRGLGSSELPIRFGARPQIVYIRLSRE</sequence>
<dbReference type="Pfam" id="PF00149">
    <property type="entry name" value="Metallophos"/>
    <property type="match status" value="1"/>
</dbReference>
<dbReference type="GO" id="GO:0008758">
    <property type="term" value="F:UDP-2,3-diacylglucosamine hydrolase activity"/>
    <property type="evidence" value="ECO:0007669"/>
    <property type="project" value="TreeGrafter"/>
</dbReference>
<keyword evidence="2" id="KW-0378">Hydrolase</keyword>
<accession>A0A1W1WJT5</accession>
<dbReference type="RefSeq" id="WP_020373104.1">
    <property type="nucleotide sequence ID" value="NZ_FWWY01000001.1"/>
</dbReference>
<name>A0A1W1WJT5_SULTA</name>
<protein>
    <recommendedName>
        <fullName evidence="3">Calcineurin-like phosphoesterase domain-containing protein</fullName>
    </recommendedName>
</protein>
<gene>
    <name evidence="4" type="ORF">SAMN00768000_2862</name>
</gene>
<dbReference type="InterPro" id="IPR051158">
    <property type="entry name" value="Metallophosphoesterase_sf"/>
</dbReference>
<evidence type="ECO:0000256" key="1">
    <source>
        <dbReference type="ARBA" id="ARBA00022723"/>
    </source>
</evidence>
<evidence type="ECO:0000256" key="2">
    <source>
        <dbReference type="ARBA" id="ARBA00022801"/>
    </source>
</evidence>
<dbReference type="GO" id="GO:0046872">
    <property type="term" value="F:metal ion binding"/>
    <property type="evidence" value="ECO:0007669"/>
    <property type="project" value="UniProtKB-KW"/>
</dbReference>
<dbReference type="PANTHER" id="PTHR31302">
    <property type="entry name" value="TRANSMEMBRANE PROTEIN WITH METALLOPHOSPHOESTERASE DOMAIN-RELATED"/>
    <property type="match status" value="1"/>
</dbReference>
<dbReference type="PANTHER" id="PTHR31302:SF31">
    <property type="entry name" value="PHOSPHODIESTERASE YAEI"/>
    <property type="match status" value="1"/>
</dbReference>
<dbReference type="SUPFAM" id="SSF56300">
    <property type="entry name" value="Metallo-dependent phosphatases"/>
    <property type="match status" value="1"/>
</dbReference>
<evidence type="ECO:0000313" key="5">
    <source>
        <dbReference type="Proteomes" id="UP000192660"/>
    </source>
</evidence>
<reference evidence="5" key="1">
    <citation type="submission" date="2017-04" db="EMBL/GenBank/DDBJ databases">
        <authorList>
            <person name="Varghese N."/>
            <person name="Submissions S."/>
        </authorList>
    </citation>
    <scope>NUCLEOTIDE SEQUENCE [LARGE SCALE GENOMIC DNA]</scope>
    <source>
        <strain evidence="5">DSM 9293</strain>
    </source>
</reference>
<dbReference type="InterPro" id="IPR029052">
    <property type="entry name" value="Metallo-depent_PP-like"/>
</dbReference>
<dbReference type="AlphaFoldDB" id="A0A1W1WJT5"/>
<proteinExistence type="predicted"/>
<dbReference type="InterPro" id="IPR004843">
    <property type="entry name" value="Calcineurin-like_PHP"/>
</dbReference>
<evidence type="ECO:0000259" key="3">
    <source>
        <dbReference type="Pfam" id="PF00149"/>
    </source>
</evidence>
<dbReference type="GO" id="GO:0016020">
    <property type="term" value="C:membrane"/>
    <property type="evidence" value="ECO:0007669"/>
    <property type="project" value="GOC"/>
</dbReference>
<dbReference type="GO" id="GO:0009245">
    <property type="term" value="P:lipid A biosynthetic process"/>
    <property type="evidence" value="ECO:0007669"/>
    <property type="project" value="TreeGrafter"/>
</dbReference>
<organism evidence="4 5">
    <name type="scientific">Sulfobacillus thermosulfidooxidans (strain DSM 9293 / VKM B-1269 / AT-1)</name>
    <dbReference type="NCBI Taxonomy" id="929705"/>
    <lineage>
        <taxon>Bacteria</taxon>
        <taxon>Bacillati</taxon>
        <taxon>Bacillota</taxon>
        <taxon>Clostridia</taxon>
        <taxon>Eubacteriales</taxon>
        <taxon>Clostridiales Family XVII. Incertae Sedis</taxon>
        <taxon>Sulfobacillus</taxon>
    </lineage>
</organism>
<keyword evidence="5" id="KW-1185">Reference proteome</keyword>
<dbReference type="Proteomes" id="UP000192660">
    <property type="component" value="Unassembled WGS sequence"/>
</dbReference>
<feature type="domain" description="Calcineurin-like phosphoesterase" evidence="3">
    <location>
        <begin position="46"/>
        <end position="199"/>
    </location>
</feature>
<keyword evidence="1" id="KW-0479">Metal-binding</keyword>
<dbReference type="STRING" id="28034.BFX07_13325"/>
<dbReference type="EMBL" id="FWWY01000001">
    <property type="protein sequence ID" value="SMC06516.1"/>
    <property type="molecule type" value="Genomic_DNA"/>
</dbReference>